<evidence type="ECO:0000313" key="2">
    <source>
        <dbReference type="EMBL" id="EXU98839.1"/>
    </source>
</evidence>
<dbReference type="Gene3D" id="3.90.1200.10">
    <property type="match status" value="1"/>
</dbReference>
<dbReference type="SUPFAM" id="SSF56112">
    <property type="entry name" value="Protein kinase-like (PK-like)"/>
    <property type="match status" value="1"/>
</dbReference>
<dbReference type="Gene3D" id="4.10.1110.10">
    <property type="entry name" value="AN1-like Zinc finger"/>
    <property type="match status" value="1"/>
</dbReference>
<sequence length="460" mass="51925">MPLWKCDFNHCRRPAVRTSGDCVLCNRHLCSSHLRPGIHDCPRWEDADAYDPASRDSEERELTDLIKKVNTRALAARASHLRQGVPCSTPLLKYDRETRSTVMGGMNYHVEVRFEDGVVWIARIRRFNASSPPAALRDYIIQSEVATLMFLKHTNVPAPEVYDYALEGAPGNTVGVGYILMQKLPGKSLRWSIATPEQRNNVMSQKADIFIELHKHPFPLLGSLDSPSTSRIGAYARESLTNFTQSTMCTTGPFSCPREYHVASIRLILDLITKDEIYSQRAVDAYLIHRFLLDLVPRVLPSTQSNTFYLKHADDKGDHILVDEKFNVTGIIDWEWAHTATASDAFNSPIGFLPVADFYNGKNSLGDDETIFAQLLEAKGRQDLAQIVRNGRLQHRFAFCCGYDVADWDGFLGLFRGLREAVAVDEGLEWNEWKTVALDRYKDDSGLQLVLSKFQDAAPI</sequence>
<dbReference type="InterPro" id="IPR002575">
    <property type="entry name" value="Aminoglycoside_PTrfase"/>
</dbReference>
<dbReference type="Proteomes" id="UP000030151">
    <property type="component" value="Unassembled WGS sequence"/>
</dbReference>
<dbReference type="InterPro" id="IPR011009">
    <property type="entry name" value="Kinase-like_dom_sf"/>
</dbReference>
<keyword evidence="2" id="KW-0808">Transferase</keyword>
<dbReference type="PANTHER" id="PTHR21310">
    <property type="entry name" value="AMINOGLYCOSIDE PHOSPHOTRANSFERASE-RELATED-RELATED"/>
    <property type="match status" value="1"/>
</dbReference>
<dbReference type="InterPro" id="IPR035896">
    <property type="entry name" value="AN1-like_Znf"/>
</dbReference>
<dbReference type="PANTHER" id="PTHR21310:SF15">
    <property type="entry name" value="AMINOGLYCOSIDE PHOSPHOTRANSFERASE DOMAIN-CONTAINING PROTEIN"/>
    <property type="match status" value="1"/>
</dbReference>
<dbReference type="SUPFAM" id="SSF118310">
    <property type="entry name" value="AN1-like Zinc finger"/>
    <property type="match status" value="1"/>
</dbReference>
<evidence type="ECO:0000259" key="1">
    <source>
        <dbReference type="Pfam" id="PF01636"/>
    </source>
</evidence>
<dbReference type="eggNOG" id="ENOG502S1E7">
    <property type="taxonomic scope" value="Eukaryota"/>
</dbReference>
<proteinExistence type="predicted"/>
<feature type="domain" description="Aminoglycoside phosphotransferase" evidence="1">
    <location>
        <begin position="141"/>
        <end position="338"/>
    </location>
</feature>
<dbReference type="OrthoDB" id="5327538at2759"/>
<name>A0A014QX33_9HYPO</name>
<accession>A0A014QX33</accession>
<comment type="caution">
    <text evidence="2">The sequence shown here is derived from an EMBL/GenBank/DDBJ whole genome shotgun (WGS) entry which is preliminary data.</text>
</comment>
<dbReference type="Pfam" id="PF01636">
    <property type="entry name" value="APH"/>
    <property type="match status" value="1"/>
</dbReference>
<dbReference type="InterPro" id="IPR051678">
    <property type="entry name" value="AGP_Transferase"/>
</dbReference>
<reference evidence="2 3" key="1">
    <citation type="submission" date="2014-02" db="EMBL/GenBank/DDBJ databases">
        <title>The genome sequence of the entomopathogenic fungus Metarhizium robertsii ARSEF 2575.</title>
        <authorList>
            <person name="Giuliano Garisto Donzelli B."/>
            <person name="Roe B.A."/>
            <person name="Macmil S.L."/>
            <person name="Krasnoff S.B."/>
            <person name="Gibson D.M."/>
        </authorList>
    </citation>
    <scope>NUCLEOTIDE SEQUENCE [LARGE SCALE GENOMIC DNA]</scope>
    <source>
        <strain evidence="2 3">ARSEF 2575</strain>
    </source>
</reference>
<dbReference type="HOGENOM" id="CLU_043196_0_0_1"/>
<evidence type="ECO:0000313" key="3">
    <source>
        <dbReference type="Proteomes" id="UP000030151"/>
    </source>
</evidence>
<gene>
    <name evidence="2" type="ORF">X797_008076</name>
</gene>
<organism evidence="2 3">
    <name type="scientific">Metarhizium robertsii</name>
    <dbReference type="NCBI Taxonomy" id="568076"/>
    <lineage>
        <taxon>Eukaryota</taxon>
        <taxon>Fungi</taxon>
        <taxon>Dikarya</taxon>
        <taxon>Ascomycota</taxon>
        <taxon>Pezizomycotina</taxon>
        <taxon>Sordariomycetes</taxon>
        <taxon>Hypocreomycetidae</taxon>
        <taxon>Hypocreales</taxon>
        <taxon>Clavicipitaceae</taxon>
        <taxon>Metarhizium</taxon>
    </lineage>
</organism>
<dbReference type="EMBL" id="JELW01000023">
    <property type="protein sequence ID" value="EXU98839.1"/>
    <property type="molecule type" value="Genomic_DNA"/>
</dbReference>
<protein>
    <submittedName>
        <fullName evidence="2">Aminoglycoside 3'-phosphotransferase/choline kinase domain protein</fullName>
    </submittedName>
</protein>
<dbReference type="AlphaFoldDB" id="A0A014QX33"/>
<keyword evidence="2" id="KW-0418">Kinase</keyword>
<dbReference type="GO" id="GO:0016301">
    <property type="term" value="F:kinase activity"/>
    <property type="evidence" value="ECO:0007669"/>
    <property type="project" value="UniProtKB-KW"/>
</dbReference>